<dbReference type="Gene3D" id="3.20.20.70">
    <property type="entry name" value="Aldolase class I"/>
    <property type="match status" value="1"/>
</dbReference>
<evidence type="ECO:0000256" key="5">
    <source>
        <dbReference type="ARBA" id="ARBA00023002"/>
    </source>
</evidence>
<keyword evidence="2" id="KW-0285">Flavoprotein</keyword>
<evidence type="ECO:0000313" key="8">
    <source>
        <dbReference type="Proteomes" id="UP001596270"/>
    </source>
</evidence>
<evidence type="ECO:0000259" key="6">
    <source>
        <dbReference type="Pfam" id="PF00724"/>
    </source>
</evidence>
<evidence type="ECO:0000256" key="1">
    <source>
        <dbReference type="ARBA" id="ARBA00001917"/>
    </source>
</evidence>
<accession>A0ABW1TZG4</accession>
<dbReference type="PANTHER" id="PTHR43303">
    <property type="entry name" value="NADPH DEHYDROGENASE C23G7.10C-RELATED"/>
    <property type="match status" value="1"/>
</dbReference>
<keyword evidence="4" id="KW-0521">NADP</keyword>
<dbReference type="InterPro" id="IPR044152">
    <property type="entry name" value="YqjM-like"/>
</dbReference>
<keyword evidence="3" id="KW-0288">FMN</keyword>
<dbReference type="PANTHER" id="PTHR43303:SF4">
    <property type="entry name" value="NADPH DEHYDROGENASE C23G7.10C-RELATED"/>
    <property type="match status" value="1"/>
</dbReference>
<dbReference type="EMBL" id="JBHSRS010000079">
    <property type="protein sequence ID" value="MFC6282702.1"/>
    <property type="molecule type" value="Genomic_DNA"/>
</dbReference>
<protein>
    <submittedName>
        <fullName evidence="7">NADH:flavin oxidoreductase/NADH oxidase</fullName>
    </submittedName>
</protein>
<dbReference type="InterPro" id="IPR013785">
    <property type="entry name" value="Aldolase_TIM"/>
</dbReference>
<dbReference type="RefSeq" id="WP_371434795.1">
    <property type="nucleotide sequence ID" value="NZ_JBHSRS010000079.1"/>
</dbReference>
<proteinExistence type="predicted"/>
<reference evidence="8" key="1">
    <citation type="journal article" date="2019" name="Int. J. Syst. Evol. Microbiol.">
        <title>The Global Catalogue of Microorganisms (GCM) 10K type strain sequencing project: providing services to taxonomists for standard genome sequencing and annotation.</title>
        <authorList>
            <consortium name="The Broad Institute Genomics Platform"/>
            <consortium name="The Broad Institute Genome Sequencing Center for Infectious Disease"/>
            <person name="Wu L."/>
            <person name="Ma J."/>
        </authorList>
    </citation>
    <scope>NUCLEOTIDE SEQUENCE [LARGE SCALE GENOMIC DNA]</scope>
    <source>
        <strain evidence="8">CCUG 39402</strain>
    </source>
</reference>
<dbReference type="CDD" id="cd02932">
    <property type="entry name" value="OYE_YqiM_FMN"/>
    <property type="match status" value="1"/>
</dbReference>
<feature type="domain" description="NADH:flavin oxidoreductase/NADH oxidase N-terminal" evidence="6">
    <location>
        <begin position="18"/>
        <end position="360"/>
    </location>
</feature>
<dbReference type="Proteomes" id="UP001596270">
    <property type="component" value="Unassembled WGS sequence"/>
</dbReference>
<evidence type="ECO:0000256" key="3">
    <source>
        <dbReference type="ARBA" id="ARBA00022643"/>
    </source>
</evidence>
<comment type="cofactor">
    <cofactor evidence="1">
        <name>FMN</name>
        <dbReference type="ChEBI" id="CHEBI:58210"/>
    </cofactor>
</comment>
<organism evidence="7 8">
    <name type="scientific">Polaromonas aquatica</name>
    <dbReference type="NCBI Taxonomy" id="332657"/>
    <lineage>
        <taxon>Bacteria</taxon>
        <taxon>Pseudomonadati</taxon>
        <taxon>Pseudomonadota</taxon>
        <taxon>Betaproteobacteria</taxon>
        <taxon>Burkholderiales</taxon>
        <taxon>Comamonadaceae</taxon>
        <taxon>Polaromonas</taxon>
    </lineage>
</organism>
<evidence type="ECO:0000256" key="4">
    <source>
        <dbReference type="ARBA" id="ARBA00022857"/>
    </source>
</evidence>
<evidence type="ECO:0000313" key="7">
    <source>
        <dbReference type="EMBL" id="MFC6282702.1"/>
    </source>
</evidence>
<dbReference type="InterPro" id="IPR001155">
    <property type="entry name" value="OxRdtase_FMN_N"/>
</dbReference>
<gene>
    <name evidence="7" type="ORF">ACFQND_15860</name>
</gene>
<sequence>MPVSGVPLQEADAHGAALFQPYKVRGVVARNRVVIAPMQQYSAVDGHAADWHVVHLGRFALGGAGIVFVESTAVEARGRNAHGDTGLWKDSQIEPLRRVAKVLKDNGAVPAIQLGHTGRKGALQPPWGGHSHLNKDDAARGEGAWPVVGPSALPVGEGWQVPAALGTDEVKALVQAWGDAAHRAAQAGFEMLEVHGAHGYLIHQFLSPISNARTDEYGGSVEYRHRFALEVAEAVRSRWPAHLPLFWRISLADLDHELSMDELVSLLRALKLRGVDVVDCSSGGGISNYPTDGPRVPRGLEFRAGDGQKIKAMTGMDVMAVGLIIDPQHAEAILNADQADLIAIGREALFNPNWAVHAQISLGANKDYELWPRQHSSYLAKRAGLADPLRNTVLQRDASRMLSSTPRVAA</sequence>
<dbReference type="Pfam" id="PF00724">
    <property type="entry name" value="Oxidored_FMN"/>
    <property type="match status" value="1"/>
</dbReference>
<keyword evidence="8" id="KW-1185">Reference proteome</keyword>
<evidence type="ECO:0000256" key="2">
    <source>
        <dbReference type="ARBA" id="ARBA00022630"/>
    </source>
</evidence>
<name>A0ABW1TZG4_9BURK</name>
<comment type="caution">
    <text evidence="7">The sequence shown here is derived from an EMBL/GenBank/DDBJ whole genome shotgun (WGS) entry which is preliminary data.</text>
</comment>
<keyword evidence="5" id="KW-0560">Oxidoreductase</keyword>
<dbReference type="SUPFAM" id="SSF51395">
    <property type="entry name" value="FMN-linked oxidoreductases"/>
    <property type="match status" value="1"/>
</dbReference>